<evidence type="ECO:0000256" key="1">
    <source>
        <dbReference type="SAM" id="Phobius"/>
    </source>
</evidence>
<evidence type="ECO:0000313" key="2">
    <source>
        <dbReference type="EMBL" id="EMA68890.1"/>
    </source>
</evidence>
<organism evidence="2 3">
    <name type="scientific">Halorubrum aidingense JCM 13560</name>
    <dbReference type="NCBI Taxonomy" id="1230454"/>
    <lineage>
        <taxon>Archaea</taxon>
        <taxon>Methanobacteriati</taxon>
        <taxon>Methanobacteriota</taxon>
        <taxon>Stenosarchaea group</taxon>
        <taxon>Halobacteria</taxon>
        <taxon>Halobacteriales</taxon>
        <taxon>Haloferacaceae</taxon>
        <taxon>Halorubrum</taxon>
    </lineage>
</organism>
<reference evidence="2 3" key="1">
    <citation type="journal article" date="2014" name="PLoS Genet.">
        <title>Phylogenetically driven sequencing of extremely halophilic archaea reveals strategies for static and dynamic osmo-response.</title>
        <authorList>
            <person name="Becker E.A."/>
            <person name="Seitzer P.M."/>
            <person name="Tritt A."/>
            <person name="Larsen D."/>
            <person name="Krusor M."/>
            <person name="Yao A.I."/>
            <person name="Wu D."/>
            <person name="Madern D."/>
            <person name="Eisen J.A."/>
            <person name="Darling A.E."/>
            <person name="Facciotti M.T."/>
        </authorList>
    </citation>
    <scope>NUCLEOTIDE SEQUENCE [LARGE SCALE GENOMIC DNA]</scope>
    <source>
        <strain evidence="2 3">JCM 13560</strain>
    </source>
</reference>
<accession>M0PJG1</accession>
<keyword evidence="1" id="KW-0812">Transmembrane</keyword>
<dbReference type="EMBL" id="AOJI01000017">
    <property type="protein sequence ID" value="EMA68890.1"/>
    <property type="molecule type" value="Genomic_DNA"/>
</dbReference>
<sequence>MEVLFFIWVTSKESRDVVVLCIIFLMDVLFCLLSVIAEVMPDANLLSSVPIFGEIAILSGIDSMCNWIA</sequence>
<keyword evidence="1" id="KW-1133">Transmembrane helix</keyword>
<name>M0PJG1_9EURY</name>
<keyword evidence="3" id="KW-1185">Reference proteome</keyword>
<dbReference type="AlphaFoldDB" id="M0PJG1"/>
<dbReference type="Proteomes" id="UP000011575">
    <property type="component" value="Unassembled WGS sequence"/>
</dbReference>
<evidence type="ECO:0000313" key="3">
    <source>
        <dbReference type="Proteomes" id="UP000011575"/>
    </source>
</evidence>
<protein>
    <submittedName>
        <fullName evidence="2">Uncharacterized protein</fullName>
    </submittedName>
</protein>
<comment type="caution">
    <text evidence="2">The sequence shown here is derived from an EMBL/GenBank/DDBJ whole genome shotgun (WGS) entry which is preliminary data.</text>
</comment>
<proteinExistence type="predicted"/>
<feature type="transmembrane region" description="Helical" evidence="1">
    <location>
        <begin position="17"/>
        <end position="37"/>
    </location>
</feature>
<gene>
    <name evidence="2" type="ORF">C461_04647</name>
</gene>
<keyword evidence="1" id="KW-0472">Membrane</keyword>